<proteinExistence type="predicted"/>
<protein>
    <submittedName>
        <fullName evidence="2">Uncharacterized protein</fullName>
    </submittedName>
</protein>
<accession>A0A061S1F7</accession>
<sequence length="517" mass="54560">MSFDYQASAAAGRGPQSIATGFGSFVSSWVHFSCPFSGRAVCTCHVGEVLQRSETAGRAHRFLPSGPQADCLSAANRRERASSSAAAPPSASPEAVEIPLPALVPNPKSIQVKDDTAITVNGECTTPGQAKLRAREAKAEAWRAVLRAVWSAARAGVSYEPPPGYEAAAALAKPSEDLAALEETASGALVDRAKRGELSLGEQQQLLGLSDREFASLQEALAAHTRHSQEASGAQAGRARKGAPPARSRGPRQARGNTAPAADDESLQPGEATQGFVLMRARDIKAKLKGQTILVRQGRERAWETAKVLDIDVGQRLAILLIGDKSSPMKVDLSRLIGNNLVAHPVPTKHIEASPSPSVSGVRNPSETTPGHTQTLMQQQQQMAHAPGLEGPRLDFSADQPSMGLSPIGGGQFSGGQTSGQVQSCRVVDTEQGDQWNAGTFKHSVIEAIVQMGPNAHGMEVEVMILSNRRTHRGVVSGVHHAENAVTACFGQIRVVLKASEENSVFVVRPAPPLGSF</sequence>
<reference evidence="2" key="1">
    <citation type="submission" date="2014-05" db="EMBL/GenBank/DDBJ databases">
        <title>The transcriptome of the halophilic microalga Tetraselmis sp. GSL018 isolated from the Great Salt Lake, Utah.</title>
        <authorList>
            <person name="Jinkerson R.E."/>
            <person name="D'Adamo S."/>
            <person name="Posewitz M.C."/>
        </authorList>
    </citation>
    <scope>NUCLEOTIDE SEQUENCE</scope>
    <source>
        <strain evidence="2">GSL018</strain>
    </source>
</reference>
<name>A0A061S1F7_9CHLO</name>
<feature type="compositionally biased region" description="Low complexity" evidence="1">
    <location>
        <begin position="370"/>
        <end position="389"/>
    </location>
</feature>
<gene>
    <name evidence="2" type="ORF">TSPGSL018_19116</name>
    <name evidence="3" type="ORF">TSPGSL018_7642</name>
</gene>
<feature type="compositionally biased region" description="Polar residues" evidence="1">
    <location>
        <begin position="355"/>
        <end position="369"/>
    </location>
</feature>
<evidence type="ECO:0000256" key="1">
    <source>
        <dbReference type="SAM" id="MobiDB-lite"/>
    </source>
</evidence>
<feature type="compositionally biased region" description="Low complexity" evidence="1">
    <location>
        <begin position="231"/>
        <end position="256"/>
    </location>
</feature>
<dbReference type="EMBL" id="GBEZ01008708">
    <property type="protein sequence ID" value="JAC76849.1"/>
    <property type="molecule type" value="Transcribed_RNA"/>
</dbReference>
<dbReference type="AlphaFoldDB" id="A0A061S1F7"/>
<dbReference type="EMBL" id="GBEZ01003595">
    <property type="protein sequence ID" value="JAC81560.1"/>
    <property type="molecule type" value="Transcribed_RNA"/>
</dbReference>
<organism evidence="2">
    <name type="scientific">Tetraselmis sp. GSL018</name>
    <dbReference type="NCBI Taxonomy" id="582737"/>
    <lineage>
        <taxon>Eukaryota</taxon>
        <taxon>Viridiplantae</taxon>
        <taxon>Chlorophyta</taxon>
        <taxon>core chlorophytes</taxon>
        <taxon>Chlorodendrophyceae</taxon>
        <taxon>Chlorodendrales</taxon>
        <taxon>Chlorodendraceae</taxon>
        <taxon>Tetraselmis</taxon>
    </lineage>
</organism>
<feature type="region of interest" description="Disordered" evidence="1">
    <location>
        <begin position="349"/>
        <end position="401"/>
    </location>
</feature>
<evidence type="ECO:0000313" key="2">
    <source>
        <dbReference type="EMBL" id="JAC76849.1"/>
    </source>
</evidence>
<feature type="region of interest" description="Disordered" evidence="1">
    <location>
        <begin position="223"/>
        <end position="270"/>
    </location>
</feature>
<evidence type="ECO:0000313" key="3">
    <source>
        <dbReference type="EMBL" id="JAC81560.1"/>
    </source>
</evidence>